<dbReference type="RefSeq" id="WP_284304943.1">
    <property type="nucleotide sequence ID" value="NZ_BSUO01000001.1"/>
</dbReference>
<protein>
    <submittedName>
        <fullName evidence="3">Uncharacterized protein</fullName>
    </submittedName>
</protein>
<evidence type="ECO:0000256" key="1">
    <source>
        <dbReference type="SAM" id="MobiDB-lite"/>
    </source>
</evidence>
<feature type="region of interest" description="Disordered" evidence="1">
    <location>
        <begin position="1"/>
        <end position="22"/>
    </location>
</feature>
<sequence>MSSIGSDSLHGPVENVHESEPVRATAPRWPVVCIAAGLLSIPALSLPLLHLMLVVLAGVAALVAARDGGSTASTSRTPRLLCRIGLATAVASLAIAFASCATDAF</sequence>
<accession>A0ABQ6ITX0</accession>
<feature type="transmembrane region" description="Helical" evidence="2">
    <location>
        <begin position="80"/>
        <end position="99"/>
    </location>
</feature>
<name>A0ABQ6ITX0_9MICO</name>
<evidence type="ECO:0000313" key="3">
    <source>
        <dbReference type="EMBL" id="GMA41394.1"/>
    </source>
</evidence>
<feature type="transmembrane region" description="Helical" evidence="2">
    <location>
        <begin position="48"/>
        <end position="68"/>
    </location>
</feature>
<keyword evidence="4" id="KW-1185">Reference proteome</keyword>
<keyword evidence="2" id="KW-0812">Transmembrane</keyword>
<comment type="caution">
    <text evidence="3">The sequence shown here is derived from an EMBL/GenBank/DDBJ whole genome shotgun (WGS) entry which is preliminary data.</text>
</comment>
<keyword evidence="2" id="KW-1133">Transmembrane helix</keyword>
<evidence type="ECO:0000313" key="4">
    <source>
        <dbReference type="Proteomes" id="UP001157126"/>
    </source>
</evidence>
<keyword evidence="2" id="KW-0472">Membrane</keyword>
<dbReference type="EMBL" id="BSUO01000001">
    <property type="protein sequence ID" value="GMA41394.1"/>
    <property type="molecule type" value="Genomic_DNA"/>
</dbReference>
<gene>
    <name evidence="3" type="ORF">GCM10025883_34390</name>
</gene>
<organism evidence="3 4">
    <name type="scientific">Mobilicoccus caccae</name>
    <dbReference type="NCBI Taxonomy" id="1859295"/>
    <lineage>
        <taxon>Bacteria</taxon>
        <taxon>Bacillati</taxon>
        <taxon>Actinomycetota</taxon>
        <taxon>Actinomycetes</taxon>
        <taxon>Micrococcales</taxon>
        <taxon>Dermatophilaceae</taxon>
        <taxon>Mobilicoccus</taxon>
    </lineage>
</organism>
<proteinExistence type="predicted"/>
<reference evidence="4" key="1">
    <citation type="journal article" date="2019" name="Int. J. Syst. Evol. Microbiol.">
        <title>The Global Catalogue of Microorganisms (GCM) 10K type strain sequencing project: providing services to taxonomists for standard genome sequencing and annotation.</title>
        <authorList>
            <consortium name="The Broad Institute Genomics Platform"/>
            <consortium name="The Broad Institute Genome Sequencing Center for Infectious Disease"/>
            <person name="Wu L."/>
            <person name="Ma J."/>
        </authorList>
    </citation>
    <scope>NUCLEOTIDE SEQUENCE [LARGE SCALE GENOMIC DNA]</scope>
    <source>
        <strain evidence="4">NBRC 113072</strain>
    </source>
</reference>
<evidence type="ECO:0000256" key="2">
    <source>
        <dbReference type="SAM" id="Phobius"/>
    </source>
</evidence>
<dbReference type="Proteomes" id="UP001157126">
    <property type="component" value="Unassembled WGS sequence"/>
</dbReference>